<dbReference type="SUPFAM" id="SSF57016">
    <property type="entry name" value="Plant lectins/antimicrobial peptides"/>
    <property type="match status" value="1"/>
</dbReference>
<evidence type="ECO:0000313" key="8">
    <source>
        <dbReference type="EMBL" id="KAF5602850.1"/>
    </source>
</evidence>
<accession>A0A8H5PTJ6</accession>
<dbReference type="InterPro" id="IPR029070">
    <property type="entry name" value="Chitinase_insertion_sf"/>
</dbReference>
<dbReference type="InterPro" id="IPR001223">
    <property type="entry name" value="Glyco_hydro18_cat"/>
</dbReference>
<dbReference type="GO" id="GO:0008843">
    <property type="term" value="F:endochitinase activity"/>
    <property type="evidence" value="ECO:0007669"/>
    <property type="project" value="UniProtKB-EC"/>
</dbReference>
<dbReference type="RefSeq" id="XP_036536963.1">
    <property type="nucleotide sequence ID" value="XM_036685801.1"/>
</dbReference>
<sequence length="1182" mass="131067">MRLTWVTTLVALLLTSTPFTVAEDIHCDKNKPCEVGCCGTNNVCGTGPDYCSKAKCINSCTYKAECNPGKWDSQYFNATKCPLNVCCSKFGFCGTTEEFCGKETVKRPSCNIGSQSVKRVIGYYGSGGATRKCNPMIPDAFPQGIYTHIYFAFGSIDPKSFKVVPANAGDQQLYSQLSSLKTRDSGQELWLSIGGWTFSDKGSPTATTFSDLVNADETRQNVFFASLTLFMQTWGFTGIDIDWEYPVDKDRSGRQSDFKAYPKFLKRLKSALGDYKYGLSVTLPTSYWYLQHFDLENIEPSVDWFNVMSYDLHGAWDIGNKWTGAFVGAHTNLTEITSSLDLLWRNKVSPSKVVLGLAFYGRSVTLATSSCSEPGCPYLSAGDAGCSGEAGILFNSEISDLIREKKLRPKLYKDAAIKTIQWNNDQWVSYDDRDTWKLKANFLKSQCLSGVLVWAVDYDDDKHSYSNGLAAALGIKVNVDSGSGLTIKLPDKKEESQDFCYFTNCGQTCPSGYTEIPRGDKDSQIMLDATECLPGQDQVQTLCCPKSSKVPKCRWRGYQGNDHCPVGCNAGEVAVGTHHQGCKKSGWQTACCDATDSTGPWSKCGWTADCYDDDDSTCPKGFSSFVVGSRGGFGGQKSCKKGKKYNYCCTETPKAFKNCEWVGHEVSFPNEQACTNTCPHGSTRIAAQDISTSWSTSGYLAHTDQCTYGFEAYCCAGDKESDKDERDIIEYQDKDAKEFDYALQRFLKDPVCPDEEIQFSDDDGLSSDEGLIARDLLLGRATDNSAVLNVLLPIMGVWVTSREPRLDLTEIYNRDVRAAGFADTAANLTTFRELLYQSDWNGRPRYSGRAVARMALCDLAESKEGLENLATVPAALCEIPSSTGSEAHKRDVQARSINVWIMSDRARPPASDAEPSAAYIFKAIAAGHLSLHYLRWLPPSQTSQTSQTNRQIILEVAYWIGPSPGVEDPAHSYRNQYRDRNHHNAVDRWVVFHFHIPLNSNTFWTEPNGVNDYYLAVSSFGMYHSQGVRRPNPTRGYRGPIDSRADWVFTSSYASGSFNTGALMNYNQRREPFNCNPRGSNRVPGPAFYLGRDYSSQIMDLRTGRRPTQLATLINQFGIDLHRAGVFRSANLARIWPIAANGNLPPAGSSWGDQQYRPVAQAFQTNFDLNGARVNNVQNADP</sequence>
<feature type="domain" description="GH18" evidence="7">
    <location>
        <begin position="118"/>
        <end position="476"/>
    </location>
</feature>
<evidence type="ECO:0000256" key="2">
    <source>
        <dbReference type="ARBA" id="ARBA00012729"/>
    </source>
</evidence>
<comment type="caution">
    <text evidence="4">Lacks conserved residue(s) required for the propagation of feature annotation.</text>
</comment>
<dbReference type="Proteomes" id="UP000547976">
    <property type="component" value="Unassembled WGS sequence"/>
</dbReference>
<evidence type="ECO:0000256" key="4">
    <source>
        <dbReference type="PROSITE-ProRule" id="PRU00261"/>
    </source>
</evidence>
<dbReference type="AlphaFoldDB" id="A0A8H5PTJ6"/>
<keyword evidence="9" id="KW-1185">Reference proteome</keyword>
<evidence type="ECO:0000256" key="1">
    <source>
        <dbReference type="ARBA" id="ARBA00008682"/>
    </source>
</evidence>
<dbReference type="GO" id="GO:0008061">
    <property type="term" value="F:chitin binding"/>
    <property type="evidence" value="ECO:0007669"/>
    <property type="project" value="UniProtKB-UniRule"/>
</dbReference>
<dbReference type="Gene3D" id="3.10.50.10">
    <property type="match status" value="1"/>
</dbReference>
<dbReference type="EC" id="3.2.1.14" evidence="2"/>
<reference evidence="8 9" key="1">
    <citation type="submission" date="2020-05" db="EMBL/GenBank/DDBJ databases">
        <title>Identification and distribution of gene clusters putatively required for synthesis of sphingolipid metabolism inhibitors in phylogenetically diverse species of the filamentous fungus Fusarium.</title>
        <authorList>
            <person name="Kim H.-S."/>
            <person name="Busman M."/>
            <person name="Brown D.W."/>
            <person name="Divon H."/>
            <person name="Uhlig S."/>
            <person name="Proctor R.H."/>
        </authorList>
    </citation>
    <scope>NUCLEOTIDE SEQUENCE [LARGE SCALE GENOMIC DNA]</scope>
    <source>
        <strain evidence="8 9">NRRL 66333</strain>
    </source>
</reference>
<dbReference type="GO" id="GO:0005975">
    <property type="term" value="P:carbohydrate metabolic process"/>
    <property type="evidence" value="ECO:0007669"/>
    <property type="project" value="InterPro"/>
</dbReference>
<dbReference type="SMART" id="SM00636">
    <property type="entry name" value="Glyco_18"/>
    <property type="match status" value="1"/>
</dbReference>
<dbReference type="Pfam" id="PF00187">
    <property type="entry name" value="Chitin_bind_1"/>
    <property type="match status" value="1"/>
</dbReference>
<proteinExistence type="inferred from homology"/>
<dbReference type="PANTHER" id="PTHR11177">
    <property type="entry name" value="CHITINASE"/>
    <property type="match status" value="1"/>
</dbReference>
<organism evidence="8 9">
    <name type="scientific">Gibberella subglutinans</name>
    <name type="common">Fusarium subglutinans</name>
    <dbReference type="NCBI Taxonomy" id="42677"/>
    <lineage>
        <taxon>Eukaryota</taxon>
        <taxon>Fungi</taxon>
        <taxon>Dikarya</taxon>
        <taxon>Ascomycota</taxon>
        <taxon>Pezizomycotina</taxon>
        <taxon>Sordariomycetes</taxon>
        <taxon>Hypocreomycetidae</taxon>
        <taxon>Hypocreales</taxon>
        <taxon>Nectriaceae</taxon>
        <taxon>Fusarium</taxon>
        <taxon>Fusarium fujikuroi species complex</taxon>
    </lineage>
</organism>
<evidence type="ECO:0000259" key="7">
    <source>
        <dbReference type="PROSITE" id="PS51910"/>
    </source>
</evidence>
<dbReference type="InterPro" id="IPR001002">
    <property type="entry name" value="Chitin-bd_1"/>
</dbReference>
<keyword evidence="8" id="KW-0378">Hydrolase</keyword>
<dbReference type="Gene3D" id="3.30.60.10">
    <property type="entry name" value="Endochitinase-like"/>
    <property type="match status" value="1"/>
</dbReference>
<evidence type="ECO:0000256" key="5">
    <source>
        <dbReference type="SAM" id="SignalP"/>
    </source>
</evidence>
<dbReference type="SUPFAM" id="SSF54556">
    <property type="entry name" value="Chitinase insertion domain"/>
    <property type="match status" value="1"/>
</dbReference>
<dbReference type="PROSITE" id="PS00026">
    <property type="entry name" value="CHIT_BIND_I_1"/>
    <property type="match status" value="1"/>
</dbReference>
<comment type="caution">
    <text evidence="8">The sequence shown here is derived from an EMBL/GenBank/DDBJ whole genome shotgun (WGS) entry which is preliminary data.</text>
</comment>
<dbReference type="InterPro" id="IPR011583">
    <property type="entry name" value="Chitinase_II/V-like_cat"/>
</dbReference>
<dbReference type="PROSITE" id="PS50941">
    <property type="entry name" value="CHIT_BIND_I_2"/>
    <property type="match status" value="1"/>
</dbReference>
<dbReference type="SMART" id="SM00270">
    <property type="entry name" value="ChtBD1"/>
    <property type="match status" value="1"/>
</dbReference>
<name>A0A8H5PTJ6_GIBSU</name>
<dbReference type="InterPro" id="IPR036861">
    <property type="entry name" value="Endochitinase-like_sf"/>
</dbReference>
<dbReference type="GO" id="GO:0005576">
    <property type="term" value="C:extracellular region"/>
    <property type="evidence" value="ECO:0007669"/>
    <property type="project" value="TreeGrafter"/>
</dbReference>
<evidence type="ECO:0000313" key="9">
    <source>
        <dbReference type="Proteomes" id="UP000547976"/>
    </source>
</evidence>
<dbReference type="Pfam" id="PF00704">
    <property type="entry name" value="Glyco_hydro_18"/>
    <property type="match status" value="1"/>
</dbReference>
<dbReference type="InterPro" id="IPR018371">
    <property type="entry name" value="Chitin-binding_1_CS"/>
</dbReference>
<evidence type="ECO:0000259" key="6">
    <source>
        <dbReference type="PROSITE" id="PS50941"/>
    </source>
</evidence>
<feature type="signal peptide" evidence="5">
    <location>
        <begin position="1"/>
        <end position="22"/>
    </location>
</feature>
<dbReference type="SUPFAM" id="SSF51445">
    <property type="entry name" value="(Trans)glycosidases"/>
    <property type="match status" value="1"/>
</dbReference>
<feature type="disulfide bond" evidence="4">
    <location>
        <begin position="81"/>
        <end position="93"/>
    </location>
</feature>
<comment type="similarity">
    <text evidence="1">Belongs to the glycosyl hydrolase 18 family. Chitinase class V subfamily.</text>
</comment>
<dbReference type="Gene3D" id="3.20.20.80">
    <property type="entry name" value="Glycosidases"/>
    <property type="match status" value="1"/>
</dbReference>
<keyword evidence="5" id="KW-0732">Signal</keyword>
<feature type="disulfide bond" evidence="4">
    <location>
        <begin position="86"/>
        <end position="100"/>
    </location>
</feature>
<dbReference type="OrthoDB" id="73875at2759"/>
<feature type="chain" id="PRO_5034031219" description="chitinase" evidence="5">
    <location>
        <begin position="23"/>
        <end position="1182"/>
    </location>
</feature>
<evidence type="ECO:0000256" key="3">
    <source>
        <dbReference type="ARBA" id="ARBA00022669"/>
    </source>
</evidence>
<dbReference type="InterPro" id="IPR050314">
    <property type="entry name" value="Glycosyl_Hydrlase_18"/>
</dbReference>
<keyword evidence="4" id="KW-1015">Disulfide bond</keyword>
<dbReference type="EMBL" id="JAAOAV010000097">
    <property type="protein sequence ID" value="KAF5602850.1"/>
    <property type="molecule type" value="Genomic_DNA"/>
</dbReference>
<protein>
    <recommendedName>
        <fullName evidence="2">chitinase</fullName>
        <ecNumber evidence="2">3.2.1.14</ecNumber>
    </recommendedName>
</protein>
<feature type="domain" description="Chitin-binding type-1" evidence="6">
    <location>
        <begin position="63"/>
        <end position="118"/>
    </location>
</feature>
<keyword evidence="3 4" id="KW-0147">Chitin-binding</keyword>
<dbReference type="CDD" id="cd00035">
    <property type="entry name" value="ChtBD1"/>
    <property type="match status" value="1"/>
</dbReference>
<dbReference type="PANTHER" id="PTHR11177:SF389">
    <property type="entry name" value="CHITINASE"/>
    <property type="match status" value="1"/>
</dbReference>
<dbReference type="InterPro" id="IPR017853">
    <property type="entry name" value="GH"/>
</dbReference>
<dbReference type="GO" id="GO:0006032">
    <property type="term" value="P:chitin catabolic process"/>
    <property type="evidence" value="ECO:0007669"/>
    <property type="project" value="TreeGrafter"/>
</dbReference>
<dbReference type="GeneID" id="59320519"/>
<dbReference type="PROSITE" id="PS51910">
    <property type="entry name" value="GH18_2"/>
    <property type="match status" value="1"/>
</dbReference>
<gene>
    <name evidence="8" type="ORF">FSUBG_7490</name>
</gene>